<evidence type="ECO:0000313" key="3">
    <source>
        <dbReference type="Proteomes" id="UP000053573"/>
    </source>
</evidence>
<keyword evidence="3" id="KW-1185">Reference proteome</keyword>
<evidence type="ECO:0000313" key="2">
    <source>
        <dbReference type="EMBL" id="KLJ13442.1"/>
    </source>
</evidence>
<dbReference type="EMBL" id="LDEV01000349">
    <property type="protein sequence ID" value="KLJ13442.1"/>
    <property type="molecule type" value="Genomic_DNA"/>
</dbReference>
<feature type="region of interest" description="Disordered" evidence="1">
    <location>
        <begin position="1"/>
        <end position="36"/>
    </location>
</feature>
<evidence type="ECO:0000256" key="1">
    <source>
        <dbReference type="SAM" id="MobiDB-lite"/>
    </source>
</evidence>
<feature type="compositionally biased region" description="Basic and acidic residues" evidence="1">
    <location>
        <begin position="11"/>
        <end position="26"/>
    </location>
</feature>
<comment type="caution">
    <text evidence="2">The sequence shown here is derived from an EMBL/GenBank/DDBJ whole genome shotgun (WGS) entry which is preliminary data.</text>
</comment>
<reference evidence="3" key="1">
    <citation type="journal article" date="2015" name="PLoS Genet.">
        <title>The dynamic genome and transcriptome of the human fungal pathogen Blastomyces and close relative Emmonsia.</title>
        <authorList>
            <person name="Munoz J.F."/>
            <person name="Gauthier G.M."/>
            <person name="Desjardins C.A."/>
            <person name="Gallo J.E."/>
            <person name="Holder J."/>
            <person name="Sullivan T.D."/>
            <person name="Marty A.J."/>
            <person name="Carmen J.C."/>
            <person name="Chen Z."/>
            <person name="Ding L."/>
            <person name="Gujja S."/>
            <person name="Magrini V."/>
            <person name="Misas E."/>
            <person name="Mitreva M."/>
            <person name="Priest M."/>
            <person name="Saif S."/>
            <person name="Whiston E.A."/>
            <person name="Young S."/>
            <person name="Zeng Q."/>
            <person name="Goldman W.E."/>
            <person name="Mardis E.R."/>
            <person name="Taylor J.W."/>
            <person name="McEwen J.G."/>
            <person name="Clay O.K."/>
            <person name="Klein B.S."/>
            <person name="Cuomo C.A."/>
        </authorList>
    </citation>
    <scope>NUCLEOTIDE SEQUENCE [LARGE SCALE GENOMIC DNA]</scope>
    <source>
        <strain evidence="3">UAMH 139</strain>
    </source>
</reference>
<sequence length="64" mass="6673">MGLIAAGNHECSFKETGHGPNGHDSDPFGSQQYQLSPGSYKAIPANISNIGATRSRQSSVKNVG</sequence>
<proteinExistence type="predicted"/>
<dbReference type="Proteomes" id="UP000053573">
    <property type="component" value="Unassembled WGS sequence"/>
</dbReference>
<protein>
    <submittedName>
        <fullName evidence="2">Uncharacterized protein</fullName>
    </submittedName>
</protein>
<name>A0A0H1BQY5_9EURO</name>
<dbReference type="AlphaFoldDB" id="A0A0H1BQY5"/>
<accession>A0A0H1BQY5</accession>
<gene>
    <name evidence="2" type="ORF">EMPG_11632</name>
</gene>
<organism evidence="2 3">
    <name type="scientific">Blastomyces silverae</name>
    <dbReference type="NCBI Taxonomy" id="2060906"/>
    <lineage>
        <taxon>Eukaryota</taxon>
        <taxon>Fungi</taxon>
        <taxon>Dikarya</taxon>
        <taxon>Ascomycota</taxon>
        <taxon>Pezizomycotina</taxon>
        <taxon>Eurotiomycetes</taxon>
        <taxon>Eurotiomycetidae</taxon>
        <taxon>Onygenales</taxon>
        <taxon>Ajellomycetaceae</taxon>
        <taxon>Blastomyces</taxon>
    </lineage>
</organism>